<feature type="region of interest" description="Disordered" evidence="2">
    <location>
        <begin position="638"/>
        <end position="667"/>
    </location>
</feature>
<dbReference type="AlphaFoldDB" id="A0A8I3AD10"/>
<feature type="region of interest" description="Disordered" evidence="2">
    <location>
        <begin position="1023"/>
        <end position="1078"/>
    </location>
</feature>
<dbReference type="PROSITE" id="PS50102">
    <property type="entry name" value="RRM"/>
    <property type="match status" value="2"/>
</dbReference>
<dbReference type="InterPro" id="IPR050907">
    <property type="entry name" value="SRSF"/>
</dbReference>
<keyword evidence="5" id="KW-1185">Reference proteome</keyword>
<evidence type="ECO:0000256" key="1">
    <source>
        <dbReference type="PROSITE-ProRule" id="PRU00176"/>
    </source>
</evidence>
<dbReference type="InterPro" id="IPR000504">
    <property type="entry name" value="RRM_dom"/>
</dbReference>
<dbReference type="EMBL" id="JAGFBS010000002">
    <property type="protein sequence ID" value="KAG6380843.1"/>
    <property type="molecule type" value="Genomic_DNA"/>
</dbReference>
<feature type="compositionally biased region" description="Basic and acidic residues" evidence="2">
    <location>
        <begin position="727"/>
        <end position="741"/>
    </location>
</feature>
<feature type="compositionally biased region" description="Pro residues" evidence="2">
    <location>
        <begin position="804"/>
        <end position="813"/>
    </location>
</feature>
<dbReference type="SUPFAM" id="SSF54928">
    <property type="entry name" value="RNA-binding domain, RBD"/>
    <property type="match status" value="2"/>
</dbReference>
<gene>
    <name evidence="4" type="ORF">JVT61DRAFT_5229</name>
</gene>
<organism evidence="4 5">
    <name type="scientific">Boletus reticuloceps</name>
    <dbReference type="NCBI Taxonomy" id="495285"/>
    <lineage>
        <taxon>Eukaryota</taxon>
        <taxon>Fungi</taxon>
        <taxon>Dikarya</taxon>
        <taxon>Basidiomycota</taxon>
        <taxon>Agaricomycotina</taxon>
        <taxon>Agaricomycetes</taxon>
        <taxon>Agaricomycetidae</taxon>
        <taxon>Boletales</taxon>
        <taxon>Boletineae</taxon>
        <taxon>Boletaceae</taxon>
        <taxon>Boletoideae</taxon>
        <taxon>Boletus</taxon>
    </lineage>
</organism>
<dbReference type="OrthoDB" id="410044at2759"/>
<dbReference type="Pfam" id="PF00076">
    <property type="entry name" value="RRM_1"/>
    <property type="match status" value="1"/>
</dbReference>
<evidence type="ECO:0000313" key="5">
    <source>
        <dbReference type="Proteomes" id="UP000683000"/>
    </source>
</evidence>
<sequence length="1078" mass="118292">MPQQRLGRLWGTRFDSLTSSDSLSLSSNPESVVASSHPVSSPPRSISADEGNSVHDSHDRILPDASIFIGSLPANIEYADLTNMLAQHLSEHPQVKGIKVVRDSKGGTCAFIQCQDSEAASVLMNNLHVAAPQPFLGRYLRYEPARAFRTLLISYRSPRQYFRQREAPRKANFLPTEDPRFIELQLPNAMRIVRTPGTKHLAVLYDSAALDTPPPDPGLLLVPLLYDAESLLRITSVFGVVEYFGPYALENENDQVSTSLPFPHDGPRSPVMDPGCWKVKWAHRDDCVSALVTLRRIPHLTVTWAHQSNMTPREQGLYSSRSFSAFQATHSWRNRGTGPPFRSVSNFLPASHTFPAFRPTEEFSVVERSSDVKVADPNSGCDVWRQETSAVPNNRNHPLSRSSRPRALSLTHDRPQPEVSLPSRESTGQLSFTSWESTNRTRWADHIESMEFKGGPSVTGPNHISSPYLHHHIASSDSHTSQEGDSQEIDAAISHTPGFRTSSHRTPGSFMLRTPATASYMGDFQSMSFRDYDSHGSLLQLSQEKRDDHVVDPTTIFVGGLEMFGPNAWDEGKVRALFSKYGGIEAIKVIRPSNKRSAFAFVKFNNTEAPARAVKAEHNRMLDGRLIRVQLRDWNPAYRPSWRPGHHKVSYSQPHSANDDRSADPKLHKPSIVNIAAHMSDLQLADSDSPTRFAPLSSGEACDLNEVQDETSVPPPEVSSTNDDPACDSKKEVRRSLETKQSELVLPDTTLVSSQTSATPAPALPGTYSAPTIQYYQGWIPNYAPQFPYQIPFAGPPYPGYPFPSLVAPPPPQSGGSESNGTPSNTPIPFGPASNAFPTFMRYPPPLGQNSDPGQATAGHPGVANNPTVLHTQAPLIPTGFIQGDHGMLVPVYPPDALNQYMAGNQDQGQVPTNSGPVESPVTWRPYPPPPICPQTVILHSYINPPLTAPPHPLGPHAWIPPHAYHGVTPSLGNPHGVPGRRISSALTGGPASIPMASTFERGLVPPRRQYRRDNHVQHHKNNCARGTAGRFGKAPFDASRSPSDIPPVSVSQSSVPDTSIDADWQRSDWNTDQGNFA</sequence>
<feature type="region of interest" description="Disordered" evidence="2">
    <location>
        <begin position="371"/>
        <end position="432"/>
    </location>
</feature>
<feature type="compositionally biased region" description="Polar residues" evidence="2">
    <location>
        <begin position="475"/>
        <end position="484"/>
    </location>
</feature>
<feature type="compositionally biased region" description="Low complexity" evidence="2">
    <location>
        <begin position="1040"/>
        <end position="1060"/>
    </location>
</feature>
<feature type="region of interest" description="Disordered" evidence="2">
    <location>
        <begin position="804"/>
        <end position="866"/>
    </location>
</feature>
<feature type="compositionally biased region" description="Polar residues" evidence="2">
    <location>
        <begin position="1068"/>
        <end position="1078"/>
    </location>
</feature>
<accession>A0A8I3AD10</accession>
<feature type="compositionally biased region" description="Low complexity" evidence="2">
    <location>
        <begin position="18"/>
        <end position="46"/>
    </location>
</feature>
<dbReference type="InterPro" id="IPR012677">
    <property type="entry name" value="Nucleotide-bd_a/b_plait_sf"/>
</dbReference>
<feature type="compositionally biased region" description="Basic and acidic residues" evidence="2">
    <location>
        <begin position="657"/>
        <end position="667"/>
    </location>
</feature>
<feature type="compositionally biased region" description="Low complexity" evidence="2">
    <location>
        <begin position="399"/>
        <end position="410"/>
    </location>
</feature>
<feature type="compositionally biased region" description="Polar residues" evidence="2">
    <location>
        <begin position="423"/>
        <end position="432"/>
    </location>
</feature>
<dbReference type="Gene3D" id="3.30.70.330">
    <property type="match status" value="2"/>
</dbReference>
<feature type="region of interest" description="Disordered" evidence="2">
    <location>
        <begin position="467"/>
        <end position="486"/>
    </location>
</feature>
<keyword evidence="1" id="KW-0694">RNA-binding</keyword>
<comment type="caution">
    <text evidence="4">The sequence shown here is derived from an EMBL/GenBank/DDBJ whole genome shotgun (WGS) entry which is preliminary data.</text>
</comment>
<proteinExistence type="predicted"/>
<feature type="domain" description="RRM" evidence="3">
    <location>
        <begin position="554"/>
        <end position="634"/>
    </location>
</feature>
<dbReference type="PANTHER" id="PTHR23147">
    <property type="entry name" value="SERINE/ARGININE RICH SPLICING FACTOR"/>
    <property type="match status" value="1"/>
</dbReference>
<protein>
    <recommendedName>
        <fullName evidence="3">RRM domain-containing protein</fullName>
    </recommendedName>
</protein>
<feature type="domain" description="RRM" evidence="3">
    <location>
        <begin position="65"/>
        <end position="147"/>
    </location>
</feature>
<feature type="region of interest" description="Disordered" evidence="2">
    <location>
        <begin position="18"/>
        <end position="56"/>
    </location>
</feature>
<name>A0A8I3AD10_9AGAM</name>
<feature type="compositionally biased region" description="Polar residues" evidence="2">
    <location>
        <begin position="386"/>
        <end position="397"/>
    </location>
</feature>
<dbReference type="InterPro" id="IPR035979">
    <property type="entry name" value="RBD_domain_sf"/>
</dbReference>
<feature type="compositionally biased region" description="Polar residues" evidence="2">
    <location>
        <begin position="814"/>
        <end position="827"/>
    </location>
</feature>
<evidence type="ECO:0000256" key="2">
    <source>
        <dbReference type="SAM" id="MobiDB-lite"/>
    </source>
</evidence>
<evidence type="ECO:0000313" key="4">
    <source>
        <dbReference type="EMBL" id="KAG6380843.1"/>
    </source>
</evidence>
<feature type="region of interest" description="Disordered" evidence="2">
    <location>
        <begin position="686"/>
        <end position="747"/>
    </location>
</feature>
<dbReference type="SMART" id="SM00360">
    <property type="entry name" value="RRM"/>
    <property type="match status" value="2"/>
</dbReference>
<reference evidence="4" key="1">
    <citation type="submission" date="2021-03" db="EMBL/GenBank/DDBJ databases">
        <title>Evolutionary innovations through gain and loss of genes in the ectomycorrhizal Boletales.</title>
        <authorList>
            <person name="Wu G."/>
            <person name="Miyauchi S."/>
            <person name="Morin E."/>
            <person name="Yang Z.-L."/>
            <person name="Xu J."/>
            <person name="Martin F.M."/>
        </authorList>
    </citation>
    <scope>NUCLEOTIDE SEQUENCE</scope>
    <source>
        <strain evidence="4">BR01</strain>
    </source>
</reference>
<evidence type="ECO:0000259" key="3">
    <source>
        <dbReference type="PROSITE" id="PS50102"/>
    </source>
</evidence>
<dbReference type="GO" id="GO:0003723">
    <property type="term" value="F:RNA binding"/>
    <property type="evidence" value="ECO:0007669"/>
    <property type="project" value="UniProtKB-UniRule"/>
</dbReference>
<dbReference type="Proteomes" id="UP000683000">
    <property type="component" value="Unassembled WGS sequence"/>
</dbReference>